<dbReference type="SUPFAM" id="SSF48403">
    <property type="entry name" value="Ankyrin repeat"/>
    <property type="match status" value="1"/>
</dbReference>
<dbReference type="Gene3D" id="1.25.40.20">
    <property type="entry name" value="Ankyrin repeat-containing domain"/>
    <property type="match status" value="1"/>
</dbReference>
<dbReference type="Gene3D" id="3.40.50.300">
    <property type="entry name" value="P-loop containing nucleotide triphosphate hydrolases"/>
    <property type="match status" value="1"/>
</dbReference>
<name>W3XJK3_PESFW</name>
<dbReference type="InterPro" id="IPR055530">
    <property type="entry name" value="DUF7104"/>
</dbReference>
<dbReference type="Proteomes" id="UP000030651">
    <property type="component" value="Unassembled WGS sequence"/>
</dbReference>
<dbReference type="InterPro" id="IPR027417">
    <property type="entry name" value="P-loop_NTPase"/>
</dbReference>
<dbReference type="HOGENOM" id="CLU_000288_34_7_1"/>
<dbReference type="RefSeq" id="XP_007830434.1">
    <property type="nucleotide sequence ID" value="XM_007832243.1"/>
</dbReference>
<accession>W3XJK3</accession>
<dbReference type="AlphaFoldDB" id="W3XJK3"/>
<dbReference type="PROSITE" id="PS50088">
    <property type="entry name" value="ANK_REPEAT"/>
    <property type="match status" value="2"/>
</dbReference>
<proteinExistence type="predicted"/>
<feature type="domain" description="GPI inositol-deacylase winged helix" evidence="5">
    <location>
        <begin position="779"/>
        <end position="865"/>
    </location>
</feature>
<keyword evidence="8" id="KW-1185">Reference proteome</keyword>
<dbReference type="GeneID" id="19268675"/>
<evidence type="ECO:0000259" key="6">
    <source>
        <dbReference type="Pfam" id="PF24883"/>
    </source>
</evidence>
<dbReference type="Pfam" id="PF12796">
    <property type="entry name" value="Ank_2"/>
    <property type="match status" value="1"/>
</dbReference>
<reference evidence="8" key="1">
    <citation type="journal article" date="2015" name="BMC Genomics">
        <title>Genomic and transcriptomic analysis of the endophytic fungus Pestalotiopsis fici reveals its lifestyle and high potential for synthesis of natural products.</title>
        <authorList>
            <person name="Wang X."/>
            <person name="Zhang X."/>
            <person name="Liu L."/>
            <person name="Xiang M."/>
            <person name="Wang W."/>
            <person name="Sun X."/>
            <person name="Che Y."/>
            <person name="Guo L."/>
            <person name="Liu G."/>
            <person name="Guo L."/>
            <person name="Wang C."/>
            <person name="Yin W.B."/>
            <person name="Stadler M."/>
            <person name="Zhang X."/>
            <person name="Liu X."/>
        </authorList>
    </citation>
    <scope>NUCLEOTIDE SEQUENCE [LARGE SCALE GENOMIC DNA]</scope>
    <source>
        <strain evidence="8">W106-1 / CGMCC3.15140</strain>
    </source>
</reference>
<evidence type="ECO:0000313" key="8">
    <source>
        <dbReference type="Proteomes" id="UP000030651"/>
    </source>
</evidence>
<dbReference type="eggNOG" id="KOG4369">
    <property type="taxonomic scope" value="Eukaryota"/>
</dbReference>
<dbReference type="Pfam" id="PF24883">
    <property type="entry name" value="NPHP3_N"/>
    <property type="match status" value="1"/>
</dbReference>
<evidence type="ECO:0000313" key="7">
    <source>
        <dbReference type="EMBL" id="ETS85637.1"/>
    </source>
</evidence>
<dbReference type="KEGG" id="pfy:PFICI_03662"/>
<feature type="compositionally biased region" description="Basic and acidic residues" evidence="3">
    <location>
        <begin position="24"/>
        <end position="38"/>
    </location>
</feature>
<feature type="repeat" description="ANK" evidence="2">
    <location>
        <begin position="1044"/>
        <end position="1069"/>
    </location>
</feature>
<dbReference type="EMBL" id="KI912110">
    <property type="protein sequence ID" value="ETS85637.1"/>
    <property type="molecule type" value="Genomic_DNA"/>
</dbReference>
<keyword evidence="1" id="KW-0677">Repeat</keyword>
<feature type="repeat" description="ANK" evidence="2">
    <location>
        <begin position="1011"/>
        <end position="1043"/>
    </location>
</feature>
<feature type="compositionally biased region" description="Low complexity" evidence="3">
    <location>
        <begin position="1"/>
        <end position="11"/>
    </location>
</feature>
<feature type="domain" description="Nephrocystin 3-like N-terminal" evidence="6">
    <location>
        <begin position="498"/>
        <end position="672"/>
    </location>
</feature>
<dbReference type="InterPro" id="IPR002110">
    <property type="entry name" value="Ankyrin_rpt"/>
</dbReference>
<dbReference type="PANTHER" id="PTHR10039">
    <property type="entry name" value="AMELOGENIN"/>
    <property type="match status" value="1"/>
</dbReference>
<evidence type="ECO:0000256" key="2">
    <source>
        <dbReference type="PROSITE-ProRule" id="PRU00023"/>
    </source>
</evidence>
<evidence type="ECO:0000256" key="3">
    <source>
        <dbReference type="SAM" id="MobiDB-lite"/>
    </source>
</evidence>
<gene>
    <name evidence="7" type="ORF">PFICI_03662</name>
</gene>
<keyword evidence="2" id="KW-0040">ANK repeat</keyword>
<dbReference type="STRING" id="1229662.W3XJK3"/>
<dbReference type="InterPro" id="IPR056884">
    <property type="entry name" value="NPHP3-like_N"/>
</dbReference>
<feature type="compositionally biased region" description="Polar residues" evidence="3">
    <location>
        <begin position="55"/>
        <end position="78"/>
    </location>
</feature>
<dbReference type="SMART" id="SM00248">
    <property type="entry name" value="ANK"/>
    <property type="match status" value="3"/>
</dbReference>
<dbReference type="InterPro" id="IPR036770">
    <property type="entry name" value="Ankyrin_rpt-contain_sf"/>
</dbReference>
<evidence type="ECO:0000259" key="5">
    <source>
        <dbReference type="Pfam" id="PF22939"/>
    </source>
</evidence>
<dbReference type="PANTHER" id="PTHR10039:SF14">
    <property type="entry name" value="NACHT DOMAIN-CONTAINING PROTEIN"/>
    <property type="match status" value="1"/>
</dbReference>
<dbReference type="Pfam" id="PF17100">
    <property type="entry name" value="NACHT_N"/>
    <property type="match status" value="1"/>
</dbReference>
<feature type="domain" description="NWD NACHT-NTPase N-terminal" evidence="4">
    <location>
        <begin position="211"/>
        <end position="414"/>
    </location>
</feature>
<evidence type="ECO:0000259" key="4">
    <source>
        <dbReference type="Pfam" id="PF17100"/>
    </source>
</evidence>
<dbReference type="InterPro" id="IPR031359">
    <property type="entry name" value="NACHT_N"/>
</dbReference>
<evidence type="ECO:0000256" key="1">
    <source>
        <dbReference type="ARBA" id="ARBA00022737"/>
    </source>
</evidence>
<dbReference type="Pfam" id="PF23397">
    <property type="entry name" value="DUF7104"/>
    <property type="match status" value="2"/>
</dbReference>
<dbReference type="OrthoDB" id="163438at2759"/>
<dbReference type="InParanoid" id="W3XJK3"/>
<dbReference type="InterPro" id="IPR054471">
    <property type="entry name" value="GPIID_WHD"/>
</dbReference>
<protein>
    <submittedName>
        <fullName evidence="7">Uncharacterized protein</fullName>
    </submittedName>
</protein>
<feature type="region of interest" description="Disordered" evidence="3">
    <location>
        <begin position="1"/>
        <end position="104"/>
    </location>
</feature>
<dbReference type="Pfam" id="PF22939">
    <property type="entry name" value="WHD_GPIID"/>
    <property type="match status" value="1"/>
</dbReference>
<sequence>MGCFLRPLLRSLRNKSKSKSKLSSQERPEEKPPLRAPERGGAAPVVTEKRPVSDEPQTPSTANPPVSTITLVSSQSGVATDAPPYELAGSSPPTSDSKPVPQTITVEESIAEVKDNEVDGIVENDTEVKDTEVKDTEVKDTEPKDIFKENDTVDRDIVNNSNQDNDAKPDMIAENNVLNSDIVDNGIADSDTVDNSYEAGAIKPDDSAETDIWATAYQSFVRREGELATAYETHLTTITDADSPTLRDLTSTDWAKSTVKHLEEKRQSNQWKFSFLGRDIKVREQAEKLTKTLSLCDSVVKQALSAQPFAALAWSGVSILLPLLENASTEHGSMLAAFDSMQRVLVYWKIYHDAFPTEISVEHNRATWDQLVKLYSHIFEFQARVICHMSKTQLSRGLENATGSNDWENKAALVDKLSNDCKKCTDIAHAREAQRNCEQRLKEIYESRQALQGIHELLEDERRQRKSDRNDDQERALLSLLAANHEEYKNFNPPKLEGTCGWFLEDEHFCSWRDRSDSSLLWVSAGPGCGKSVLSRSLIDDWQLTTSPATSTVCHFFFKDGDQSRVHSHDALSAILHQLFIQDLTGRFMENALHRHKNYGDALRKNSNELWNTLLDCASKPDAGEIICVLDALDECREDERNIIVEKLTAFYSNTETAARRTCRLKFLITCRPYYQIERSINSLSDASSMKIDGNDKSPAISADINLVIDDKIPNLLGNFSKQDQERIAEHLKSMNNRTYLWLRLTFSIIEKNPVSYGKLSDVNGLLQELPEGHLQAYEKMLNQMNDLRHTPNLLQLILAANRPLSLDEANHALALADPGQSVQLWPRDSFKDIVKNFGGLLVDVHDSKISFIHQTVREFLTKSSEDDGKKWKWKGRFKPPVYHKAITRACIRCLSLPEQQSSAHGVTAAKDADAFYLYAHDYWTEHCRELDTKISGELLQKAVELCHVDVKTSQWVCSCSFQWTDEHLDRHQLKWYKMTDLAVAAYFGLFSVVRALIKKGNVNINAKIRDIGTALHMASCAGYINVIELLLDHGADIHSTSKSGETPLMLAATNAQRDAFVLLLDRGAGQSEEIPNLLVAAAQMRSSNELTAMILEKRGVKIQITPDLLVRIAEKGYASGTIEAIFDYFGDQVEVTPDVILAAARIEFSAVFMNLLFEKRGAQIEITQDVIEAASYSSLQCFRERLGDEIVPEETLLKAKIKESQALKERWFTPTDSILYEEQMGSFQTTTNGDVIHLPKIKSALQRVC</sequence>
<dbReference type="PROSITE" id="PS50297">
    <property type="entry name" value="ANK_REP_REGION"/>
    <property type="match status" value="2"/>
</dbReference>
<organism evidence="7 8">
    <name type="scientific">Pestalotiopsis fici (strain W106-1 / CGMCC3.15140)</name>
    <dbReference type="NCBI Taxonomy" id="1229662"/>
    <lineage>
        <taxon>Eukaryota</taxon>
        <taxon>Fungi</taxon>
        <taxon>Dikarya</taxon>
        <taxon>Ascomycota</taxon>
        <taxon>Pezizomycotina</taxon>
        <taxon>Sordariomycetes</taxon>
        <taxon>Xylariomycetidae</taxon>
        <taxon>Amphisphaeriales</taxon>
        <taxon>Sporocadaceae</taxon>
        <taxon>Pestalotiopsis</taxon>
    </lineage>
</organism>
<feature type="compositionally biased region" description="Polar residues" evidence="3">
    <location>
        <begin position="91"/>
        <end position="104"/>
    </location>
</feature>
<dbReference type="OMA" id="IWISAGP"/>